<dbReference type="PROSITE" id="PS50109">
    <property type="entry name" value="HIS_KIN"/>
    <property type="match status" value="1"/>
</dbReference>
<dbReference type="CDD" id="cd00075">
    <property type="entry name" value="HATPase"/>
    <property type="match status" value="1"/>
</dbReference>
<keyword evidence="9" id="KW-0902">Two-component regulatory system</keyword>
<dbReference type="InterPro" id="IPR003594">
    <property type="entry name" value="HATPase_dom"/>
</dbReference>
<dbReference type="PROSITE" id="PS50885">
    <property type="entry name" value="HAMP"/>
    <property type="match status" value="1"/>
</dbReference>
<feature type="transmembrane region" description="Helical" evidence="12">
    <location>
        <begin position="58"/>
        <end position="81"/>
    </location>
</feature>
<feature type="compositionally biased region" description="Low complexity" evidence="11">
    <location>
        <begin position="21"/>
        <end position="34"/>
    </location>
</feature>
<dbReference type="InterPro" id="IPR036890">
    <property type="entry name" value="HATPase_C_sf"/>
</dbReference>
<evidence type="ECO:0000313" key="16">
    <source>
        <dbReference type="Proteomes" id="UP000199223"/>
    </source>
</evidence>
<dbReference type="EC" id="2.7.13.3" evidence="3"/>
<keyword evidence="16" id="KW-1185">Reference proteome</keyword>
<evidence type="ECO:0000256" key="4">
    <source>
        <dbReference type="ARBA" id="ARBA00022553"/>
    </source>
</evidence>
<evidence type="ECO:0000256" key="6">
    <source>
        <dbReference type="ARBA" id="ARBA00022692"/>
    </source>
</evidence>
<dbReference type="PANTHER" id="PTHR45436:SF5">
    <property type="entry name" value="SENSOR HISTIDINE KINASE TRCS"/>
    <property type="match status" value="1"/>
</dbReference>
<evidence type="ECO:0000256" key="12">
    <source>
        <dbReference type="SAM" id="Phobius"/>
    </source>
</evidence>
<sequence length="490" mass="52032">MPGPEMTDPPLRHARPSAEVAGRAPARAPARRGPLLTPGAGLHSARVAWRHSLRFRLALMYTLMALVITAALGLGITSYLLGQMNRQFDARLSERADAVAERFVNLSANVGAQLPPISGYTALIGEDGAFVTASQTMKADLGRTLKLGDPFPYLNRSRLDILGTPMRAVTRPAGDFGTVWVALPESDLIVARNSALSALLLALLVGPALMLLLGWWIGQRLLAGLGQAADLADRIDPGRSLATLPLPVREDEVHRLLAAINRLLVRIEAGQSREKQLLGQIVHELGAPLTVLKASLSSASERTGDAEVARAALVADELTFTTQDLMQLARGQLEMKLAWHYIPARTLQGRLDRLVSGTEFQGDWSGGLLCDPDRLTQALRNLLANARRAAGAGGTVSCTLHESPEWVTFTVRDTGPGLPPELGERIFDPFVSGAGSSGLGLSVSRQIALTHGGELRGGNARGAQGQVTGAEFVLTIPGAALGDEEETAGE</sequence>
<gene>
    <name evidence="15" type="ORF">SAMN04488058_11175</name>
</gene>
<dbReference type="STRING" id="856736.SAMN04488058_11175"/>
<dbReference type="InterPro" id="IPR003660">
    <property type="entry name" value="HAMP_dom"/>
</dbReference>
<keyword evidence="4" id="KW-0597">Phosphoprotein</keyword>
<organism evidence="15 16">
    <name type="scientific">Deinococcus reticulitermitis</name>
    <dbReference type="NCBI Taxonomy" id="856736"/>
    <lineage>
        <taxon>Bacteria</taxon>
        <taxon>Thermotogati</taxon>
        <taxon>Deinococcota</taxon>
        <taxon>Deinococci</taxon>
        <taxon>Deinococcales</taxon>
        <taxon>Deinococcaceae</taxon>
        <taxon>Deinococcus</taxon>
    </lineage>
</organism>
<dbReference type="Pfam" id="PF02518">
    <property type="entry name" value="HATPase_c"/>
    <property type="match status" value="1"/>
</dbReference>
<dbReference type="Gene3D" id="1.10.287.130">
    <property type="match status" value="1"/>
</dbReference>
<evidence type="ECO:0000256" key="9">
    <source>
        <dbReference type="ARBA" id="ARBA00023012"/>
    </source>
</evidence>
<proteinExistence type="predicted"/>
<feature type="domain" description="HAMP" evidence="14">
    <location>
        <begin position="219"/>
        <end position="272"/>
    </location>
</feature>
<comment type="catalytic activity">
    <reaction evidence="1">
        <text>ATP + protein L-histidine = ADP + protein N-phospho-L-histidine.</text>
        <dbReference type="EC" id="2.7.13.3"/>
    </reaction>
</comment>
<dbReference type="InterPro" id="IPR050428">
    <property type="entry name" value="TCS_sensor_his_kinase"/>
</dbReference>
<feature type="region of interest" description="Disordered" evidence="11">
    <location>
        <begin position="1"/>
        <end position="35"/>
    </location>
</feature>
<dbReference type="SMART" id="SM00387">
    <property type="entry name" value="HATPase_c"/>
    <property type="match status" value="1"/>
</dbReference>
<keyword evidence="5" id="KW-0808">Transferase</keyword>
<dbReference type="PANTHER" id="PTHR45436">
    <property type="entry name" value="SENSOR HISTIDINE KINASE YKOH"/>
    <property type="match status" value="1"/>
</dbReference>
<keyword evidence="6 12" id="KW-0812">Transmembrane</keyword>
<evidence type="ECO:0000259" key="14">
    <source>
        <dbReference type="PROSITE" id="PS50885"/>
    </source>
</evidence>
<name>A0A1H7A4L6_9DEIO</name>
<keyword evidence="10 12" id="KW-0472">Membrane</keyword>
<evidence type="ECO:0000256" key="5">
    <source>
        <dbReference type="ARBA" id="ARBA00022679"/>
    </source>
</evidence>
<evidence type="ECO:0000256" key="3">
    <source>
        <dbReference type="ARBA" id="ARBA00012438"/>
    </source>
</evidence>
<comment type="subcellular location">
    <subcellularLocation>
        <location evidence="2">Membrane</location>
    </subcellularLocation>
</comment>
<dbReference type="Proteomes" id="UP000199223">
    <property type="component" value="Unassembled WGS sequence"/>
</dbReference>
<accession>A0A1H7A4L6</accession>
<evidence type="ECO:0000256" key="2">
    <source>
        <dbReference type="ARBA" id="ARBA00004370"/>
    </source>
</evidence>
<feature type="domain" description="Histidine kinase" evidence="13">
    <location>
        <begin position="280"/>
        <end position="480"/>
    </location>
</feature>
<evidence type="ECO:0000256" key="11">
    <source>
        <dbReference type="SAM" id="MobiDB-lite"/>
    </source>
</evidence>
<keyword evidence="8 12" id="KW-1133">Transmembrane helix</keyword>
<evidence type="ECO:0000256" key="10">
    <source>
        <dbReference type="ARBA" id="ARBA00023136"/>
    </source>
</evidence>
<dbReference type="PRINTS" id="PR00344">
    <property type="entry name" value="BCTRLSENSOR"/>
</dbReference>
<protein>
    <recommendedName>
        <fullName evidence="3">histidine kinase</fullName>
        <ecNumber evidence="3">2.7.13.3</ecNumber>
    </recommendedName>
</protein>
<keyword evidence="7 15" id="KW-0418">Kinase</keyword>
<evidence type="ECO:0000256" key="1">
    <source>
        <dbReference type="ARBA" id="ARBA00000085"/>
    </source>
</evidence>
<evidence type="ECO:0000259" key="13">
    <source>
        <dbReference type="PROSITE" id="PS50109"/>
    </source>
</evidence>
<reference evidence="16" key="1">
    <citation type="submission" date="2016-10" db="EMBL/GenBank/DDBJ databases">
        <authorList>
            <person name="Varghese N."/>
            <person name="Submissions S."/>
        </authorList>
    </citation>
    <scope>NUCLEOTIDE SEQUENCE [LARGE SCALE GENOMIC DNA]</scope>
    <source>
        <strain evidence="16">CGMCC 1.10218</strain>
    </source>
</reference>
<dbReference type="InterPro" id="IPR003661">
    <property type="entry name" value="HisK_dim/P_dom"/>
</dbReference>
<evidence type="ECO:0000256" key="7">
    <source>
        <dbReference type="ARBA" id="ARBA00022777"/>
    </source>
</evidence>
<evidence type="ECO:0000313" key="15">
    <source>
        <dbReference type="EMBL" id="SEJ59374.1"/>
    </source>
</evidence>
<feature type="transmembrane region" description="Helical" evidence="12">
    <location>
        <begin position="195"/>
        <end position="217"/>
    </location>
</feature>
<dbReference type="EMBL" id="FNZA01000011">
    <property type="protein sequence ID" value="SEJ59374.1"/>
    <property type="molecule type" value="Genomic_DNA"/>
</dbReference>
<dbReference type="SUPFAM" id="SSF55874">
    <property type="entry name" value="ATPase domain of HSP90 chaperone/DNA topoisomerase II/histidine kinase"/>
    <property type="match status" value="1"/>
</dbReference>
<dbReference type="InterPro" id="IPR005467">
    <property type="entry name" value="His_kinase_dom"/>
</dbReference>
<dbReference type="AlphaFoldDB" id="A0A1H7A4L6"/>
<evidence type="ECO:0000256" key="8">
    <source>
        <dbReference type="ARBA" id="ARBA00022989"/>
    </source>
</evidence>
<dbReference type="CDD" id="cd00082">
    <property type="entry name" value="HisKA"/>
    <property type="match status" value="1"/>
</dbReference>
<dbReference type="InterPro" id="IPR004358">
    <property type="entry name" value="Sig_transdc_His_kin-like_C"/>
</dbReference>
<dbReference type="Gene3D" id="3.30.565.10">
    <property type="entry name" value="Histidine kinase-like ATPase, C-terminal domain"/>
    <property type="match status" value="1"/>
</dbReference>
<dbReference type="GO" id="GO:0000155">
    <property type="term" value="F:phosphorelay sensor kinase activity"/>
    <property type="evidence" value="ECO:0007669"/>
    <property type="project" value="InterPro"/>
</dbReference>
<dbReference type="GO" id="GO:0005886">
    <property type="term" value="C:plasma membrane"/>
    <property type="evidence" value="ECO:0007669"/>
    <property type="project" value="TreeGrafter"/>
</dbReference>